<evidence type="ECO:0000313" key="2">
    <source>
        <dbReference type="Proteomes" id="UP000253314"/>
    </source>
</evidence>
<name>A0A366XZF9_9BACI</name>
<reference evidence="1 2" key="1">
    <citation type="submission" date="2018-07" db="EMBL/GenBank/DDBJ databases">
        <title>Lottiidibacillus patelloidae gen. nov., sp. nov., isolated from the intestinal tract of a marine limpet and the reclassification of B. taeanensis BH030017T, B. algicola KMM 3737T and B. hwajinpoensis SW-72T as genus Lottiidibacillus.</title>
        <authorList>
            <person name="Liu R."/>
            <person name="Huang Z."/>
        </authorList>
    </citation>
    <scope>NUCLEOTIDE SEQUENCE [LARGE SCALE GENOMIC DNA]</scope>
    <source>
        <strain evidence="1 2">BH030017</strain>
    </source>
</reference>
<evidence type="ECO:0000313" key="1">
    <source>
        <dbReference type="EMBL" id="RBW71317.1"/>
    </source>
</evidence>
<dbReference type="EMBL" id="QOCW01000001">
    <property type="protein sequence ID" value="RBW71317.1"/>
    <property type="molecule type" value="Genomic_DNA"/>
</dbReference>
<gene>
    <name evidence="1" type="ORF">DS031_00770</name>
</gene>
<accession>A0A366XZF9</accession>
<proteinExistence type="predicted"/>
<protein>
    <submittedName>
        <fullName evidence="1">Uncharacterized protein</fullName>
    </submittedName>
</protein>
<keyword evidence="2" id="KW-1185">Reference proteome</keyword>
<sequence>MFGQQIALKLEVVARRAINMKESGGLGGVIDADYIQKQRGGFTVICAALSPYYLHASPEARKVLNDFIEKYTYLQECPSETYFKGIERAAEELREILDHLGVHKSIE</sequence>
<dbReference type="AlphaFoldDB" id="A0A366XZF9"/>
<comment type="caution">
    <text evidence="1">The sequence shown here is derived from an EMBL/GenBank/DDBJ whole genome shotgun (WGS) entry which is preliminary data.</text>
</comment>
<dbReference type="Proteomes" id="UP000253314">
    <property type="component" value="Unassembled WGS sequence"/>
</dbReference>
<organism evidence="1 2">
    <name type="scientific">Bacillus taeanensis</name>
    <dbReference type="NCBI Taxonomy" id="273032"/>
    <lineage>
        <taxon>Bacteria</taxon>
        <taxon>Bacillati</taxon>
        <taxon>Bacillota</taxon>
        <taxon>Bacilli</taxon>
        <taxon>Bacillales</taxon>
        <taxon>Bacillaceae</taxon>
        <taxon>Bacillus</taxon>
    </lineage>
</organism>